<dbReference type="Gene3D" id="3.40.33.10">
    <property type="entry name" value="CAP"/>
    <property type="match status" value="1"/>
</dbReference>
<dbReference type="CDD" id="cd05379">
    <property type="entry name" value="CAP_bacterial"/>
    <property type="match status" value="1"/>
</dbReference>
<gene>
    <name evidence="3" type="ORF">OE105_03260</name>
</gene>
<dbReference type="RefSeq" id="WP_275421305.1">
    <property type="nucleotide sequence ID" value="NZ_CP106877.1"/>
</dbReference>
<proteinExistence type="predicted"/>
<evidence type="ECO:0000313" key="4">
    <source>
        <dbReference type="Proteomes" id="UP001164726"/>
    </source>
</evidence>
<dbReference type="KEGG" id="fhl:OE105_03260"/>
<reference evidence="3" key="1">
    <citation type="submission" date="2022-09" db="EMBL/GenBank/DDBJ databases">
        <title>Complete Genomes of Fervidibacillus albus and Fervidibacillus halotolerans isolated from tidal flat sediments.</title>
        <authorList>
            <person name="Kwon K.K."/>
            <person name="Yang S.-H."/>
            <person name="Park M.J."/>
            <person name="Oh H.-M."/>
        </authorList>
    </citation>
    <scope>NUCLEOTIDE SEQUENCE</scope>
    <source>
        <strain evidence="3">MEBiC13594</strain>
    </source>
</reference>
<dbReference type="SUPFAM" id="SSF55797">
    <property type="entry name" value="PR-1-like"/>
    <property type="match status" value="1"/>
</dbReference>
<accession>A0A9E8M1D2</accession>
<evidence type="ECO:0000313" key="3">
    <source>
        <dbReference type="EMBL" id="WAA13162.1"/>
    </source>
</evidence>
<dbReference type="EMBL" id="CP106877">
    <property type="protein sequence ID" value="WAA13162.1"/>
    <property type="molecule type" value="Genomic_DNA"/>
</dbReference>
<dbReference type="PANTHER" id="PTHR31157:SF1">
    <property type="entry name" value="SCP DOMAIN-CONTAINING PROTEIN"/>
    <property type="match status" value="1"/>
</dbReference>
<name>A0A9E8M1D2_9BACI</name>
<sequence>MRTNRRKFLIIFGIGLFGLILLINFQGVKLFEGTYASTNIVETNGENGSNREDYEIHVHATKPERLDYLEFSSETFFGSNSKKDEVKEKEEKDKKVVENDKNGDEKVEEKKKEDIVEPQKKIEIKEDEKTAQKQPTEKKNSSESETKQKEEKVEKQKTTSDLSYELNEFEREVVRLTNVERDKQGLSNLQVDPSLSYVAKKKSEDMVNNKYFSHTSPVYGSFFDLLDHFGIDYTYAGENLAYGFPTPEQVVSAWMNSEGHRKNILNPKYTHIGIGYVSTGHYWTMHLIRK</sequence>
<dbReference type="InterPro" id="IPR014044">
    <property type="entry name" value="CAP_dom"/>
</dbReference>
<evidence type="ECO:0000259" key="2">
    <source>
        <dbReference type="Pfam" id="PF00188"/>
    </source>
</evidence>
<dbReference type="AlphaFoldDB" id="A0A9E8M1D2"/>
<keyword evidence="4" id="KW-1185">Reference proteome</keyword>
<dbReference type="PANTHER" id="PTHR31157">
    <property type="entry name" value="SCP DOMAIN-CONTAINING PROTEIN"/>
    <property type="match status" value="1"/>
</dbReference>
<evidence type="ECO:0000256" key="1">
    <source>
        <dbReference type="SAM" id="MobiDB-lite"/>
    </source>
</evidence>
<feature type="region of interest" description="Disordered" evidence="1">
    <location>
        <begin position="82"/>
        <end position="161"/>
    </location>
</feature>
<feature type="domain" description="SCP" evidence="2">
    <location>
        <begin position="175"/>
        <end position="284"/>
    </location>
</feature>
<dbReference type="InterPro" id="IPR035940">
    <property type="entry name" value="CAP_sf"/>
</dbReference>
<dbReference type="Proteomes" id="UP001164726">
    <property type="component" value="Chromosome"/>
</dbReference>
<protein>
    <submittedName>
        <fullName evidence="3">CAP domain-containing protein</fullName>
    </submittedName>
</protein>
<dbReference type="Pfam" id="PF00188">
    <property type="entry name" value="CAP"/>
    <property type="match status" value="1"/>
</dbReference>
<organism evidence="3 4">
    <name type="scientific">Fervidibacillus halotolerans</name>
    <dbReference type="NCBI Taxonomy" id="2980027"/>
    <lineage>
        <taxon>Bacteria</taxon>
        <taxon>Bacillati</taxon>
        <taxon>Bacillota</taxon>
        <taxon>Bacilli</taxon>
        <taxon>Bacillales</taxon>
        <taxon>Bacillaceae</taxon>
        <taxon>Fervidibacillus</taxon>
    </lineage>
</organism>
<feature type="compositionally biased region" description="Basic and acidic residues" evidence="1">
    <location>
        <begin position="82"/>
        <end position="158"/>
    </location>
</feature>